<feature type="region of interest" description="Disordered" evidence="1">
    <location>
        <begin position="56"/>
        <end position="101"/>
    </location>
</feature>
<keyword evidence="3" id="KW-1185">Reference proteome</keyword>
<evidence type="ECO:0000313" key="2">
    <source>
        <dbReference type="EMBL" id="MBW0525744.1"/>
    </source>
</evidence>
<feature type="region of interest" description="Disordered" evidence="1">
    <location>
        <begin position="1"/>
        <end position="41"/>
    </location>
</feature>
<dbReference type="Proteomes" id="UP000765509">
    <property type="component" value="Unassembled WGS sequence"/>
</dbReference>
<proteinExistence type="predicted"/>
<feature type="region of interest" description="Disordered" evidence="1">
    <location>
        <begin position="491"/>
        <end position="542"/>
    </location>
</feature>
<dbReference type="AlphaFoldDB" id="A0A9Q3I4K2"/>
<feature type="region of interest" description="Disordered" evidence="1">
    <location>
        <begin position="333"/>
        <end position="399"/>
    </location>
</feature>
<evidence type="ECO:0000313" key="3">
    <source>
        <dbReference type="Proteomes" id="UP000765509"/>
    </source>
</evidence>
<dbReference type="OrthoDB" id="5102063at2759"/>
<accession>A0A9Q3I4K2</accession>
<comment type="caution">
    <text evidence="2">The sequence shown here is derived from an EMBL/GenBank/DDBJ whole genome shotgun (WGS) entry which is preliminary data.</text>
</comment>
<feature type="compositionally biased region" description="Basic and acidic residues" evidence="1">
    <location>
        <begin position="340"/>
        <end position="357"/>
    </location>
</feature>
<feature type="compositionally biased region" description="Polar residues" evidence="1">
    <location>
        <begin position="529"/>
        <end position="542"/>
    </location>
</feature>
<reference evidence="2" key="1">
    <citation type="submission" date="2021-03" db="EMBL/GenBank/DDBJ databases">
        <title>Draft genome sequence of rust myrtle Austropuccinia psidii MF-1, a brazilian biotype.</title>
        <authorList>
            <person name="Quecine M.C."/>
            <person name="Pachon D.M.R."/>
            <person name="Bonatelli M.L."/>
            <person name="Correr F.H."/>
            <person name="Franceschini L.M."/>
            <person name="Leite T.F."/>
            <person name="Margarido G.R.A."/>
            <person name="Almeida C.A."/>
            <person name="Ferrarezi J.A."/>
            <person name="Labate C.A."/>
        </authorList>
    </citation>
    <scope>NUCLEOTIDE SEQUENCE</scope>
    <source>
        <strain evidence="2">MF-1</strain>
    </source>
</reference>
<feature type="compositionally biased region" description="Polar residues" evidence="1">
    <location>
        <begin position="59"/>
        <end position="85"/>
    </location>
</feature>
<feature type="compositionally biased region" description="Basic and acidic residues" evidence="1">
    <location>
        <begin position="491"/>
        <end position="511"/>
    </location>
</feature>
<protein>
    <recommendedName>
        <fullName evidence="4">Retrotransposon gag domain-containing protein</fullName>
    </recommendedName>
</protein>
<name>A0A9Q3I4K2_9BASI</name>
<gene>
    <name evidence="2" type="ORF">O181_065459</name>
</gene>
<organism evidence="2 3">
    <name type="scientific">Austropuccinia psidii MF-1</name>
    <dbReference type="NCBI Taxonomy" id="1389203"/>
    <lineage>
        <taxon>Eukaryota</taxon>
        <taxon>Fungi</taxon>
        <taxon>Dikarya</taxon>
        <taxon>Basidiomycota</taxon>
        <taxon>Pucciniomycotina</taxon>
        <taxon>Pucciniomycetes</taxon>
        <taxon>Pucciniales</taxon>
        <taxon>Sphaerophragmiaceae</taxon>
        <taxon>Austropuccinia</taxon>
    </lineage>
</organism>
<dbReference type="EMBL" id="AVOT02032039">
    <property type="protein sequence ID" value="MBW0525744.1"/>
    <property type="molecule type" value="Genomic_DNA"/>
</dbReference>
<feature type="compositionally biased region" description="Acidic residues" evidence="1">
    <location>
        <begin position="15"/>
        <end position="30"/>
    </location>
</feature>
<sequence>MDKPSSSKLPGSIEEIQEESLNEETVEGQEEMSSTDRLHQKILEMQELLALIKKEGENKSSSYNSQNSPLEEQTTVPRSFRQHGSPSPYPRPVATSTPYTERRQNTLPRRVNIPFQMPTPSHKEIPRNTTPIIKIRAKDYNLWFDGKDVERFITKAQNIAETEGASGRYIVRQIAFWTKDEEISYHIEGMPGYKTADWDQLSVDMKRRWGTVSPERRYRLSSINDPFTKTQQEGGTRNVTQYRKFIGEYEAIITYLKRYQYIQGDINHNQEILASLLTSAQEPIYKETIKDRAMVQALYGGYIIPRLDILKLYIEQDLEGKVLIQQKELYKPKPPQRKTTFADESYHKPRNEGKESVKQLLNQLKTLPEGANPPRRNCNNNQEKRFPQNNQPYRPRNPLPPFSSSYQPYIPAQMAPRPPLKCAYCKEKSHSETRCTHLAKDLDKRIFRTQRESYLVTNYQQVPMEGNESAKDIVRAFAKEQAALKKKFMEKPVVKQKQEEEVKPTEKRSEAKSTSIAHVEDWSNRKPPTISSATTPLNHTLD</sequence>
<evidence type="ECO:0008006" key="4">
    <source>
        <dbReference type="Google" id="ProtNLM"/>
    </source>
</evidence>
<evidence type="ECO:0000256" key="1">
    <source>
        <dbReference type="SAM" id="MobiDB-lite"/>
    </source>
</evidence>